<dbReference type="Gramene" id="KQK07838">
    <property type="protein sequence ID" value="KQK07838"/>
    <property type="gene ID" value="BRADI_2g37940v3"/>
</dbReference>
<dbReference type="eggNOG" id="KOG0700">
    <property type="taxonomic scope" value="Eukaryota"/>
</dbReference>
<evidence type="ECO:0000313" key="4">
    <source>
        <dbReference type="EnsemblPlants" id="KQK07838"/>
    </source>
</evidence>
<dbReference type="HOGENOM" id="CLU_901231_0_0_1"/>
<dbReference type="SUPFAM" id="SSF81606">
    <property type="entry name" value="PP2C-like"/>
    <property type="match status" value="1"/>
</dbReference>
<dbReference type="GO" id="GO:0007165">
    <property type="term" value="P:signal transduction"/>
    <property type="evidence" value="ECO:0000318"/>
    <property type="project" value="GO_Central"/>
</dbReference>
<dbReference type="OrthoDB" id="420076at2759"/>
<dbReference type="STRING" id="15368.I1HMJ4"/>
<dbReference type="GO" id="GO:0004722">
    <property type="term" value="F:protein serine/threonine phosphatase activity"/>
    <property type="evidence" value="ECO:0000318"/>
    <property type="project" value="GO_Central"/>
</dbReference>
<dbReference type="Gene3D" id="3.60.40.10">
    <property type="entry name" value="PPM-type phosphatase domain"/>
    <property type="match status" value="1"/>
</dbReference>
<name>I1HMJ4_BRADI</name>
<keyword evidence="5" id="KW-1185">Reference proteome</keyword>
<dbReference type="EMBL" id="CM000881">
    <property type="protein sequence ID" value="KQK07838.1"/>
    <property type="molecule type" value="Genomic_DNA"/>
</dbReference>
<evidence type="ECO:0000313" key="3">
    <source>
        <dbReference type="EMBL" id="KQK07838.1"/>
    </source>
</evidence>
<feature type="region of interest" description="Disordered" evidence="2">
    <location>
        <begin position="32"/>
        <end position="65"/>
    </location>
</feature>
<evidence type="ECO:0000256" key="2">
    <source>
        <dbReference type="SAM" id="MobiDB-lite"/>
    </source>
</evidence>
<reference evidence="3" key="2">
    <citation type="submission" date="2017-06" db="EMBL/GenBank/DDBJ databases">
        <title>WGS assembly of Brachypodium distachyon.</title>
        <authorList>
            <consortium name="The International Brachypodium Initiative"/>
            <person name="Lucas S."/>
            <person name="Harmon-Smith M."/>
            <person name="Lail K."/>
            <person name="Tice H."/>
            <person name="Grimwood J."/>
            <person name="Bruce D."/>
            <person name="Barry K."/>
            <person name="Shu S."/>
            <person name="Lindquist E."/>
            <person name="Wang M."/>
            <person name="Pitluck S."/>
            <person name="Vogel J.P."/>
            <person name="Garvin D.F."/>
            <person name="Mockler T.C."/>
            <person name="Schmutz J."/>
            <person name="Rokhsar D."/>
            <person name="Bevan M.W."/>
        </authorList>
    </citation>
    <scope>NUCLEOTIDE SEQUENCE</scope>
    <source>
        <strain evidence="3">Bd21</strain>
    </source>
</reference>
<reference evidence="3 4" key="1">
    <citation type="journal article" date="2010" name="Nature">
        <title>Genome sequencing and analysis of the model grass Brachypodium distachyon.</title>
        <authorList>
            <consortium name="International Brachypodium Initiative"/>
        </authorList>
    </citation>
    <scope>NUCLEOTIDE SEQUENCE [LARGE SCALE GENOMIC DNA]</scope>
    <source>
        <strain evidence="3 4">Bd21</strain>
    </source>
</reference>
<dbReference type="InParanoid" id="I1HMJ4"/>
<reference evidence="4" key="3">
    <citation type="submission" date="2018-08" db="UniProtKB">
        <authorList>
            <consortium name="EnsemblPlants"/>
        </authorList>
    </citation>
    <scope>IDENTIFICATION</scope>
    <source>
        <strain evidence="4">cv. Bd21</strain>
    </source>
</reference>
<dbReference type="Proteomes" id="UP000008810">
    <property type="component" value="Chromosome 2"/>
</dbReference>
<dbReference type="EnsemblPlants" id="KQK07838">
    <property type="protein sequence ID" value="KQK07838"/>
    <property type="gene ID" value="BRADI_2g37940v3"/>
</dbReference>
<protein>
    <recommendedName>
        <fullName evidence="1">protein-serine/threonine phosphatase</fullName>
        <ecNumber evidence="1">3.1.3.16</ecNumber>
    </recommendedName>
</protein>
<gene>
    <name evidence="3" type="ORF">BRADI_2g37940v3</name>
</gene>
<organism evidence="4">
    <name type="scientific">Brachypodium distachyon</name>
    <name type="common">Purple false brome</name>
    <name type="synonym">Trachynia distachya</name>
    <dbReference type="NCBI Taxonomy" id="15368"/>
    <lineage>
        <taxon>Eukaryota</taxon>
        <taxon>Viridiplantae</taxon>
        <taxon>Streptophyta</taxon>
        <taxon>Embryophyta</taxon>
        <taxon>Tracheophyta</taxon>
        <taxon>Spermatophyta</taxon>
        <taxon>Magnoliopsida</taxon>
        <taxon>Liliopsida</taxon>
        <taxon>Poales</taxon>
        <taxon>Poaceae</taxon>
        <taxon>BOP clade</taxon>
        <taxon>Pooideae</taxon>
        <taxon>Stipodae</taxon>
        <taxon>Brachypodieae</taxon>
        <taxon>Brachypodium</taxon>
    </lineage>
</organism>
<dbReference type="EC" id="3.1.3.16" evidence="1"/>
<evidence type="ECO:0000313" key="5">
    <source>
        <dbReference type="Proteomes" id="UP000008810"/>
    </source>
</evidence>
<accession>I1HMJ4</accession>
<dbReference type="AlphaFoldDB" id="I1HMJ4"/>
<dbReference type="InterPro" id="IPR036457">
    <property type="entry name" value="PPM-type-like_dom_sf"/>
</dbReference>
<evidence type="ECO:0000256" key="1">
    <source>
        <dbReference type="ARBA" id="ARBA00013081"/>
    </source>
</evidence>
<proteinExistence type="predicted"/>
<feature type="compositionally biased region" description="Basic and acidic residues" evidence="2">
    <location>
        <begin position="37"/>
        <end position="48"/>
    </location>
</feature>
<sequence length="309" mass="34015">MVGPGRLVSTRVNLHGKAETRGSHAILRHGSSRRRHICGEPHAPRVGEPHGVVSGPKGSCSGSRRVAWGHREPHRENLRCRKMLMFLIQILQESFKKIKHLFYSLGAEKQPLPSAALTSRKNRPRRLASFGQESHDLVAAKLDAGVGAARPVTKVEVEASGGVGNYDGFSGPDAADYLFSNLYVAVHHELKSVLRKTDDAFFEAAEENSAEKMEVGLMGSCVLVMLMKGTDVYEINVGAIQREPDLKNILGKASQDLKQFKQEIMAVKCNCNKLKLLDLIVTMTCEGRCVNLFGTDGVPHTHLWIFAIK</sequence>